<gene>
    <name evidence="1" type="ORF">C7B64_11505</name>
</gene>
<dbReference type="RefSeq" id="WP_106288797.1">
    <property type="nucleotide sequence ID" value="NZ_CAWNTC010000039.1"/>
</dbReference>
<accession>A0A2T1C3D4</accession>
<keyword evidence="2" id="KW-1185">Reference proteome</keyword>
<reference evidence="1 2" key="2">
    <citation type="submission" date="2018-03" db="EMBL/GenBank/DDBJ databases">
        <title>The ancient ancestry and fast evolution of plastids.</title>
        <authorList>
            <person name="Moore K.R."/>
            <person name="Magnabosco C."/>
            <person name="Momper L."/>
            <person name="Gold D.A."/>
            <person name="Bosak T."/>
            <person name="Fournier G.P."/>
        </authorList>
    </citation>
    <scope>NUCLEOTIDE SEQUENCE [LARGE SCALE GENOMIC DNA]</scope>
    <source>
        <strain evidence="1 2">CCAP 1448/3</strain>
    </source>
</reference>
<reference evidence="1 2" key="1">
    <citation type="submission" date="2018-02" db="EMBL/GenBank/DDBJ databases">
        <authorList>
            <person name="Cohen D.B."/>
            <person name="Kent A.D."/>
        </authorList>
    </citation>
    <scope>NUCLEOTIDE SEQUENCE [LARGE SCALE GENOMIC DNA]</scope>
    <source>
        <strain evidence="1 2">CCAP 1448/3</strain>
    </source>
</reference>
<name>A0A2T1C3D4_9CYAN</name>
<sequence length="471" mass="53674">MATAFYSCLGETRPINLLKEYLDIFRGRQKSKAYLLSWLDNWLFRKKKAGLVPWVYVVLQDVADELGYCRDTVHRHLQELMELGLISRRPYHRYPTDNIWEYTINFEELRLLEVKSQERRDISRLYPVKSEDGRDAIYPVCTGVSENQALSPQSSSSLLPSASSLALKGRLRQLPSPNSSPSLISDSQESEIRLPTVQVQNTYTIPTPISSLQTRQTPIPVVVAEKKAEKKEEVSQEETVEQISREDLALSLLQLPVKIKPNSNIKLEVETNFPRLGEALQNLKQAMNSWRVRPDFNWGGLFVKFLRGQGYLEETPIPFNYEEVDPPSADDLRALDAAMASGAIADYYYSTIERSHQVIGEQGNRSVHWRSGLAIVKKAEGSWRSRPFRAREEAGGLVKENQENAVTPGIYVPDPLMSQTLTPTLEELVERKRCQWQDAPLLRSSIAQWAKETEGVILTDTGPVLEEWHDF</sequence>
<dbReference type="AlphaFoldDB" id="A0A2T1C3D4"/>
<dbReference type="EMBL" id="PVWJ01000049">
    <property type="protein sequence ID" value="PSB02771.1"/>
    <property type="molecule type" value="Genomic_DNA"/>
</dbReference>
<comment type="caution">
    <text evidence="1">The sequence shown here is derived from an EMBL/GenBank/DDBJ whole genome shotgun (WGS) entry which is preliminary data.</text>
</comment>
<evidence type="ECO:0000313" key="2">
    <source>
        <dbReference type="Proteomes" id="UP000238762"/>
    </source>
</evidence>
<organism evidence="1 2">
    <name type="scientific">Merismopedia glauca CCAP 1448/3</name>
    <dbReference type="NCBI Taxonomy" id="1296344"/>
    <lineage>
        <taxon>Bacteria</taxon>
        <taxon>Bacillati</taxon>
        <taxon>Cyanobacteriota</taxon>
        <taxon>Cyanophyceae</taxon>
        <taxon>Synechococcales</taxon>
        <taxon>Merismopediaceae</taxon>
        <taxon>Merismopedia</taxon>
    </lineage>
</organism>
<dbReference type="SUPFAM" id="SSF46785">
    <property type="entry name" value="Winged helix' DNA-binding domain"/>
    <property type="match status" value="1"/>
</dbReference>
<evidence type="ECO:0000313" key="1">
    <source>
        <dbReference type="EMBL" id="PSB02771.1"/>
    </source>
</evidence>
<dbReference type="OrthoDB" id="1258529at2"/>
<dbReference type="Proteomes" id="UP000238762">
    <property type="component" value="Unassembled WGS sequence"/>
</dbReference>
<proteinExistence type="predicted"/>
<dbReference type="InterPro" id="IPR036390">
    <property type="entry name" value="WH_DNA-bd_sf"/>
</dbReference>
<protein>
    <submittedName>
        <fullName evidence="1">Uncharacterized protein</fullName>
    </submittedName>
</protein>